<dbReference type="PROSITE" id="PS00792">
    <property type="entry name" value="DHPS_1"/>
    <property type="match status" value="1"/>
</dbReference>
<comment type="caution">
    <text evidence="11">The sequence shown here is derived from an EMBL/GenBank/DDBJ whole genome shotgun (WGS) entry which is preliminary data.</text>
</comment>
<proteinExistence type="inferred from homology"/>
<dbReference type="PANTHER" id="PTHR20941:SF1">
    <property type="entry name" value="FOLIC ACID SYNTHESIS PROTEIN FOL1"/>
    <property type="match status" value="1"/>
</dbReference>
<evidence type="ECO:0000313" key="12">
    <source>
        <dbReference type="Proteomes" id="UP000028702"/>
    </source>
</evidence>
<accession>A0A081BET5</accession>
<evidence type="ECO:0000256" key="7">
    <source>
        <dbReference type="ARBA" id="ARBA00022842"/>
    </source>
</evidence>
<comment type="pathway">
    <text evidence="3 9">Cofactor biosynthesis; tetrahydrofolate biosynthesis; 7,8-dihydrofolate from 2-amino-4-hydroxy-6-hydroxymethyl-7,8-dihydropteridine diphosphate and 4-aminobenzoate: step 1/2.</text>
</comment>
<comment type="similarity">
    <text evidence="9">Belongs to the DHPS family.</text>
</comment>
<gene>
    <name evidence="11" type="ORF">M2A_3052</name>
</gene>
<evidence type="ECO:0000256" key="6">
    <source>
        <dbReference type="ARBA" id="ARBA00022723"/>
    </source>
</evidence>
<dbReference type="Pfam" id="PF00809">
    <property type="entry name" value="Pterin_bind"/>
    <property type="match status" value="1"/>
</dbReference>
<dbReference type="UniPathway" id="UPA00077">
    <property type="reaction ID" value="UER00156"/>
</dbReference>
<dbReference type="EMBL" id="BBIO01000021">
    <property type="protein sequence ID" value="GAK46553.1"/>
    <property type="molecule type" value="Genomic_DNA"/>
</dbReference>
<dbReference type="AlphaFoldDB" id="A0A081BET5"/>
<comment type="catalytic activity">
    <reaction evidence="1">
        <text>(7,8-dihydropterin-6-yl)methyl diphosphate + 4-aminobenzoate = 7,8-dihydropteroate + diphosphate</text>
        <dbReference type="Rhea" id="RHEA:19949"/>
        <dbReference type="ChEBI" id="CHEBI:17836"/>
        <dbReference type="ChEBI" id="CHEBI:17839"/>
        <dbReference type="ChEBI" id="CHEBI:33019"/>
        <dbReference type="ChEBI" id="CHEBI:72950"/>
        <dbReference type="EC" id="2.5.1.15"/>
    </reaction>
</comment>
<dbReference type="GO" id="GO:0005829">
    <property type="term" value="C:cytosol"/>
    <property type="evidence" value="ECO:0007669"/>
    <property type="project" value="TreeGrafter"/>
</dbReference>
<dbReference type="GO" id="GO:0004156">
    <property type="term" value="F:dihydropteroate synthase activity"/>
    <property type="evidence" value="ECO:0007669"/>
    <property type="project" value="UniProtKB-EC"/>
</dbReference>
<dbReference type="NCBIfam" id="TIGR01496">
    <property type="entry name" value="DHPS"/>
    <property type="match status" value="1"/>
</dbReference>
<dbReference type="eggNOG" id="COG0294">
    <property type="taxonomic scope" value="Bacteria"/>
</dbReference>
<evidence type="ECO:0000256" key="1">
    <source>
        <dbReference type="ARBA" id="ARBA00000012"/>
    </source>
</evidence>
<dbReference type="GO" id="GO:0046654">
    <property type="term" value="P:tetrahydrofolate biosynthetic process"/>
    <property type="evidence" value="ECO:0007669"/>
    <property type="project" value="UniProtKB-UniPathway"/>
</dbReference>
<keyword evidence="8 9" id="KW-0289">Folate biosynthesis</keyword>
<dbReference type="InterPro" id="IPR011005">
    <property type="entry name" value="Dihydropteroate_synth-like_sf"/>
</dbReference>
<reference evidence="11 12" key="1">
    <citation type="submission" date="2014-07" db="EMBL/GenBank/DDBJ databases">
        <title>Tepidicaulis marinum gen. nov., sp. nov., a novel marine bacterium denitrifying nitrate to nitrous oxide strictly under microaerobic conditions.</title>
        <authorList>
            <person name="Takeuchi M."/>
            <person name="Yamagishi T."/>
            <person name="Kamagata Y."/>
            <person name="Oshima K."/>
            <person name="Hattori M."/>
            <person name="Katayama T."/>
            <person name="Hanada S."/>
            <person name="Tamaki H."/>
            <person name="Marumo K."/>
            <person name="Maeda H."/>
            <person name="Nedachi M."/>
            <person name="Iwasaki W."/>
            <person name="Suwa Y."/>
            <person name="Sakata S."/>
        </authorList>
    </citation>
    <scope>NUCLEOTIDE SEQUENCE [LARGE SCALE GENOMIC DNA]</scope>
    <source>
        <strain evidence="11 12">MA2</strain>
    </source>
</reference>
<dbReference type="InterPro" id="IPR006390">
    <property type="entry name" value="DHP_synth_dom"/>
</dbReference>
<sequence>MSKAAQRPGILGIVNITEDSFSDGGKFLDPEKAIAHGRALMAAGADILDLGAASSHPDAGDVSPEEEIRRLEPVMAALSAAGATLSVDTFHPEVQLFALSKGAAFLNDIHGFAHEAIYPELAASKAKLILMHAIQAKGQVKSKATREAAPEGDILDHICRFFEARLEALEAGGVARGQIILDPGMGFFLGNAPEPSIRALAMVGRLKERFGLPMLVSVSRKSFLRAMTGRAVGEAGPASLAAELYAARAGADYIRTHDAGALKDGLLVQNALESAKNKAD</sequence>
<dbReference type="CDD" id="cd00739">
    <property type="entry name" value="DHPS"/>
    <property type="match status" value="1"/>
</dbReference>
<dbReference type="SUPFAM" id="SSF51717">
    <property type="entry name" value="Dihydropteroate synthetase-like"/>
    <property type="match status" value="1"/>
</dbReference>
<evidence type="ECO:0000256" key="9">
    <source>
        <dbReference type="RuleBase" id="RU361205"/>
    </source>
</evidence>
<keyword evidence="12" id="KW-1185">Reference proteome</keyword>
<dbReference type="PANTHER" id="PTHR20941">
    <property type="entry name" value="FOLATE SYNTHESIS PROTEINS"/>
    <property type="match status" value="1"/>
</dbReference>
<evidence type="ECO:0000313" key="11">
    <source>
        <dbReference type="EMBL" id="GAK46553.1"/>
    </source>
</evidence>
<dbReference type="PROSITE" id="PS00793">
    <property type="entry name" value="DHPS_2"/>
    <property type="match status" value="1"/>
</dbReference>
<organism evidence="11 12">
    <name type="scientific">Tepidicaulis marinus</name>
    <dbReference type="NCBI Taxonomy" id="1333998"/>
    <lineage>
        <taxon>Bacteria</taxon>
        <taxon>Pseudomonadati</taxon>
        <taxon>Pseudomonadota</taxon>
        <taxon>Alphaproteobacteria</taxon>
        <taxon>Hyphomicrobiales</taxon>
        <taxon>Parvibaculaceae</taxon>
        <taxon>Tepidicaulis</taxon>
    </lineage>
</organism>
<evidence type="ECO:0000259" key="10">
    <source>
        <dbReference type="PROSITE" id="PS50972"/>
    </source>
</evidence>
<keyword evidence="6 9" id="KW-0479">Metal-binding</keyword>
<dbReference type="GO" id="GO:0046872">
    <property type="term" value="F:metal ion binding"/>
    <property type="evidence" value="ECO:0007669"/>
    <property type="project" value="UniProtKB-KW"/>
</dbReference>
<protein>
    <recommendedName>
        <fullName evidence="4 9">Dihydropteroate synthase</fullName>
        <shortName evidence="9">DHPS</shortName>
        <ecNumber evidence="4 9">2.5.1.15</ecNumber>
    </recommendedName>
    <alternativeName>
        <fullName evidence="9">Dihydropteroate pyrophosphorylase</fullName>
    </alternativeName>
</protein>
<dbReference type="RefSeq" id="WP_045449279.1">
    <property type="nucleotide sequence ID" value="NZ_BBIO01000021.1"/>
</dbReference>
<keyword evidence="7 9" id="KW-0460">Magnesium</keyword>
<dbReference type="GO" id="GO:0046656">
    <property type="term" value="P:folic acid biosynthetic process"/>
    <property type="evidence" value="ECO:0007669"/>
    <property type="project" value="UniProtKB-KW"/>
</dbReference>
<keyword evidence="5 9" id="KW-0808">Transferase</keyword>
<comment type="cofactor">
    <cofactor evidence="2 9">
        <name>Mg(2+)</name>
        <dbReference type="ChEBI" id="CHEBI:18420"/>
    </cofactor>
</comment>
<dbReference type="Proteomes" id="UP000028702">
    <property type="component" value="Unassembled WGS sequence"/>
</dbReference>
<evidence type="ECO:0000256" key="2">
    <source>
        <dbReference type="ARBA" id="ARBA00001946"/>
    </source>
</evidence>
<dbReference type="EC" id="2.5.1.15" evidence="4 9"/>
<evidence type="ECO:0000256" key="3">
    <source>
        <dbReference type="ARBA" id="ARBA00004763"/>
    </source>
</evidence>
<dbReference type="InterPro" id="IPR000489">
    <property type="entry name" value="Pterin-binding_dom"/>
</dbReference>
<dbReference type="PROSITE" id="PS50972">
    <property type="entry name" value="PTERIN_BINDING"/>
    <property type="match status" value="1"/>
</dbReference>
<name>A0A081BET5_9HYPH</name>
<evidence type="ECO:0000256" key="5">
    <source>
        <dbReference type="ARBA" id="ARBA00022679"/>
    </source>
</evidence>
<comment type="function">
    <text evidence="9">Catalyzes the condensation of para-aminobenzoate (pABA) with 6-hydroxymethyl-7,8-dihydropterin diphosphate (DHPt-PP) to form 7,8-dihydropteroate (H2Pte), the immediate precursor of folate derivatives.</text>
</comment>
<evidence type="ECO:0000256" key="8">
    <source>
        <dbReference type="ARBA" id="ARBA00022909"/>
    </source>
</evidence>
<dbReference type="InterPro" id="IPR045031">
    <property type="entry name" value="DHP_synth-like"/>
</dbReference>
<dbReference type="Gene3D" id="3.20.20.20">
    <property type="entry name" value="Dihydropteroate synthase-like"/>
    <property type="match status" value="1"/>
</dbReference>
<dbReference type="STRING" id="1333998.M2A_3052"/>
<evidence type="ECO:0000256" key="4">
    <source>
        <dbReference type="ARBA" id="ARBA00012458"/>
    </source>
</evidence>
<feature type="domain" description="Pterin-binding" evidence="10">
    <location>
        <begin position="8"/>
        <end position="267"/>
    </location>
</feature>